<dbReference type="GO" id="GO:0000160">
    <property type="term" value="P:phosphorelay signal transduction system"/>
    <property type="evidence" value="ECO:0007669"/>
    <property type="project" value="InterPro"/>
</dbReference>
<dbReference type="EMBL" id="MKJU01000022">
    <property type="protein sequence ID" value="OHU92154.1"/>
    <property type="molecule type" value="Genomic_DNA"/>
</dbReference>
<dbReference type="SUPFAM" id="SSF109604">
    <property type="entry name" value="HD-domain/PDEase-like"/>
    <property type="match status" value="1"/>
</dbReference>
<dbReference type="PROSITE" id="PS50110">
    <property type="entry name" value="RESPONSE_REGULATORY"/>
    <property type="match status" value="1"/>
</dbReference>
<dbReference type="Pfam" id="PF11849">
    <property type="entry name" value="DUF3369"/>
    <property type="match status" value="1"/>
</dbReference>
<accession>A0A1S1MTG1</accession>
<evidence type="ECO:0000256" key="2">
    <source>
        <dbReference type="PROSITE-ProRule" id="PRU00169"/>
    </source>
</evidence>
<dbReference type="PROSITE" id="PS51832">
    <property type="entry name" value="HD_GYP"/>
    <property type="match status" value="1"/>
</dbReference>
<sequence length="508" mass="57265">MSSFLFSDDSIEEPTTPQLKSEYWDILIVDDEEDIHQVTKLVLSGFEFEKKPLRFHHAYSAKEAKTILEKEQLISVGLVDVVMETSHAGLDLIKYIRNDLANHDVRLILRTGQPGEAPEESVIRDYDINDYKNKTELTAVKLKTLLYSALRAHRDIQTIEKHKRGLEQIINASSSFLKCNSVREFASTILAHVSNVMGLSDNDIYCAAAINNRKESGSHFKLLAASGEGVEPNSSVIPDHVKELFIESHNLKASRSTETEYVGYFPSAGGGETMLYVGKDSQMKSTDRQLLEFFANNIALAYDNIKLRETVKDSQKELSYILGEAVERRSKETGSHVKRVAHYSMLMAQLYGLSDYYAEIIKLASPLHDIGKISIPDEILNKPDKLNDAEWEIMKTHAQTGYEILQHSSNEILQCGATIAHQHHEKWDGSGYPRGLKGEQIDIVGRITALADVFDALGSDRCYKPSWPLEKVLALIQSEKGKQFEPKLVDLFINNLDQFIAIRDSYPD</sequence>
<dbReference type="SMART" id="SM00471">
    <property type="entry name" value="HDc"/>
    <property type="match status" value="1"/>
</dbReference>
<reference evidence="5 6" key="1">
    <citation type="submission" date="2016-09" db="EMBL/GenBank/DDBJ databases">
        <title>Pseudoalteromonas amylolytica sp. nov., isolated from the surface seawater.</title>
        <authorList>
            <person name="Wu Y.-H."/>
            <person name="Cheng H."/>
            <person name="Jin X.-B."/>
            <person name="Wang C.-S."/>
            <person name="Xu X.-W."/>
        </authorList>
    </citation>
    <scope>NUCLEOTIDE SEQUENCE [LARGE SCALE GENOMIC DNA]</scope>
    <source>
        <strain evidence="5 6">JW1</strain>
    </source>
</reference>
<dbReference type="AlphaFoldDB" id="A0A1S1MTG1"/>
<dbReference type="InterPro" id="IPR021800">
    <property type="entry name" value="DUF3369"/>
</dbReference>
<gene>
    <name evidence="5" type="ORF">BET10_07455</name>
</gene>
<dbReference type="InterPro" id="IPR011006">
    <property type="entry name" value="CheY-like_superfamily"/>
</dbReference>
<keyword evidence="2" id="KW-0597">Phosphoprotein</keyword>
<keyword evidence="1" id="KW-0378">Hydrolase</keyword>
<dbReference type="GO" id="GO:0009214">
    <property type="term" value="P:cyclic nucleotide catabolic process"/>
    <property type="evidence" value="ECO:0007669"/>
    <property type="project" value="UniProtKB-ARBA"/>
</dbReference>
<evidence type="ECO:0000256" key="1">
    <source>
        <dbReference type="ARBA" id="ARBA00022801"/>
    </source>
</evidence>
<feature type="modified residue" description="4-aspartylphosphate" evidence="2">
    <location>
        <position position="80"/>
    </location>
</feature>
<dbReference type="Gene3D" id="1.10.3210.10">
    <property type="entry name" value="Hypothetical protein af1432"/>
    <property type="match status" value="1"/>
</dbReference>
<dbReference type="InterPro" id="IPR003607">
    <property type="entry name" value="HD/PDEase_dom"/>
</dbReference>
<dbReference type="Gene3D" id="3.40.50.2300">
    <property type="match status" value="1"/>
</dbReference>
<dbReference type="PANTHER" id="PTHR45228:SF9">
    <property type="entry name" value="3'3'-CGAMP-SPECIFIC PHOSPHODIESTERASE 2"/>
    <property type="match status" value="1"/>
</dbReference>
<evidence type="ECO:0000259" key="3">
    <source>
        <dbReference type="PROSITE" id="PS50110"/>
    </source>
</evidence>
<protein>
    <submittedName>
        <fullName evidence="5">Phosphodiesterase</fullName>
    </submittedName>
</protein>
<dbReference type="Proteomes" id="UP000179786">
    <property type="component" value="Unassembled WGS sequence"/>
</dbReference>
<evidence type="ECO:0000313" key="6">
    <source>
        <dbReference type="Proteomes" id="UP000179786"/>
    </source>
</evidence>
<feature type="domain" description="HD-GYP" evidence="4">
    <location>
        <begin position="311"/>
        <end position="508"/>
    </location>
</feature>
<dbReference type="PANTHER" id="PTHR45228">
    <property type="entry name" value="CYCLIC DI-GMP PHOSPHODIESTERASE TM_0186-RELATED"/>
    <property type="match status" value="1"/>
</dbReference>
<dbReference type="CDD" id="cd00077">
    <property type="entry name" value="HDc"/>
    <property type="match status" value="1"/>
</dbReference>
<dbReference type="GO" id="GO:0004112">
    <property type="term" value="F:cyclic-nucleotide phosphodiesterase activity"/>
    <property type="evidence" value="ECO:0007669"/>
    <property type="project" value="UniProtKB-ARBA"/>
</dbReference>
<dbReference type="FunFam" id="1.10.3210.10:FF:000018">
    <property type="entry name" value="Two-component system response regulator"/>
    <property type="match status" value="1"/>
</dbReference>
<dbReference type="SUPFAM" id="SSF52172">
    <property type="entry name" value="CheY-like"/>
    <property type="match status" value="1"/>
</dbReference>
<dbReference type="InterPro" id="IPR052020">
    <property type="entry name" value="Cyclic_di-GMP/3'3'-cGAMP_PDE"/>
</dbReference>
<dbReference type="InterPro" id="IPR001789">
    <property type="entry name" value="Sig_transdc_resp-reg_receiver"/>
</dbReference>
<name>A0A1S1MTG1_9GAMM</name>
<dbReference type="Pfam" id="PF13487">
    <property type="entry name" value="HD_5"/>
    <property type="match status" value="1"/>
</dbReference>
<dbReference type="InterPro" id="IPR037522">
    <property type="entry name" value="HD_GYP_dom"/>
</dbReference>
<organism evidence="5 6">
    <name type="scientific">Pseudoalteromonas amylolytica</name>
    <dbReference type="NCBI Taxonomy" id="1859457"/>
    <lineage>
        <taxon>Bacteria</taxon>
        <taxon>Pseudomonadati</taxon>
        <taxon>Pseudomonadota</taxon>
        <taxon>Gammaproteobacteria</taxon>
        <taxon>Alteromonadales</taxon>
        <taxon>Pseudoalteromonadaceae</taxon>
        <taxon>Pseudoalteromonas</taxon>
    </lineage>
</organism>
<dbReference type="RefSeq" id="WP_070983956.1">
    <property type="nucleotide sequence ID" value="NZ_MKJU01000022.1"/>
</dbReference>
<comment type="caution">
    <text evidence="5">The sequence shown here is derived from an EMBL/GenBank/DDBJ whole genome shotgun (WGS) entry which is preliminary data.</text>
</comment>
<dbReference type="OrthoDB" id="9787688at2"/>
<evidence type="ECO:0000313" key="5">
    <source>
        <dbReference type="EMBL" id="OHU92154.1"/>
    </source>
</evidence>
<dbReference type="STRING" id="1859457.BET10_07455"/>
<evidence type="ECO:0000259" key="4">
    <source>
        <dbReference type="PROSITE" id="PS51832"/>
    </source>
</evidence>
<proteinExistence type="predicted"/>
<feature type="domain" description="Response regulatory" evidence="3">
    <location>
        <begin position="25"/>
        <end position="149"/>
    </location>
</feature>
<keyword evidence="6" id="KW-1185">Reference proteome</keyword>